<keyword evidence="2" id="KW-1185">Reference proteome</keyword>
<dbReference type="Proteomes" id="UP000314294">
    <property type="component" value="Unassembled WGS sequence"/>
</dbReference>
<proteinExistence type="predicted"/>
<protein>
    <submittedName>
        <fullName evidence="1">Uncharacterized protein</fullName>
    </submittedName>
</protein>
<reference evidence="1 2" key="1">
    <citation type="submission" date="2019-03" db="EMBL/GenBank/DDBJ databases">
        <title>First draft genome of Liparis tanakae, snailfish: a comprehensive survey of snailfish specific genes.</title>
        <authorList>
            <person name="Kim W."/>
            <person name="Song I."/>
            <person name="Jeong J.-H."/>
            <person name="Kim D."/>
            <person name="Kim S."/>
            <person name="Ryu S."/>
            <person name="Song J.Y."/>
            <person name="Lee S.K."/>
        </authorList>
    </citation>
    <scope>NUCLEOTIDE SEQUENCE [LARGE SCALE GENOMIC DNA]</scope>
    <source>
        <tissue evidence="1">Muscle</tissue>
    </source>
</reference>
<organism evidence="1 2">
    <name type="scientific">Liparis tanakae</name>
    <name type="common">Tanaka's snailfish</name>
    <dbReference type="NCBI Taxonomy" id="230148"/>
    <lineage>
        <taxon>Eukaryota</taxon>
        <taxon>Metazoa</taxon>
        <taxon>Chordata</taxon>
        <taxon>Craniata</taxon>
        <taxon>Vertebrata</taxon>
        <taxon>Euteleostomi</taxon>
        <taxon>Actinopterygii</taxon>
        <taxon>Neopterygii</taxon>
        <taxon>Teleostei</taxon>
        <taxon>Neoteleostei</taxon>
        <taxon>Acanthomorphata</taxon>
        <taxon>Eupercaria</taxon>
        <taxon>Perciformes</taxon>
        <taxon>Cottioidei</taxon>
        <taxon>Cottales</taxon>
        <taxon>Liparidae</taxon>
        <taxon>Liparis</taxon>
    </lineage>
</organism>
<gene>
    <name evidence="1" type="ORF">EYF80_015085</name>
</gene>
<name>A0A4Z2I9Y8_9TELE</name>
<evidence type="ECO:0000313" key="2">
    <source>
        <dbReference type="Proteomes" id="UP000314294"/>
    </source>
</evidence>
<dbReference type="EMBL" id="SRLO01000111">
    <property type="protein sequence ID" value="TNN74767.1"/>
    <property type="molecule type" value="Genomic_DNA"/>
</dbReference>
<accession>A0A4Z2I9Y8</accession>
<dbReference type="AlphaFoldDB" id="A0A4Z2I9Y8"/>
<sequence length="104" mass="11897">MKGALRYTPESSGSIYDVIETGMMTSGKPSCLSTARTSRPALAMMHFMMSRWRLMLPSMGSSLQPCRAILSFIMMTPFGRRLFLQRIRKFIRSLSVRWPEQKDG</sequence>
<evidence type="ECO:0000313" key="1">
    <source>
        <dbReference type="EMBL" id="TNN74767.1"/>
    </source>
</evidence>
<comment type="caution">
    <text evidence="1">The sequence shown here is derived from an EMBL/GenBank/DDBJ whole genome shotgun (WGS) entry which is preliminary data.</text>
</comment>